<dbReference type="Gene3D" id="1.20.58.870">
    <property type="match status" value="1"/>
</dbReference>
<dbReference type="Pfam" id="PF14551">
    <property type="entry name" value="MCM_N"/>
    <property type="match status" value="1"/>
</dbReference>
<comment type="subcellular location">
    <subcellularLocation>
        <location evidence="1 12">Nucleus</location>
    </subcellularLocation>
</comment>
<dbReference type="EC" id="3.6.4.12" evidence="12"/>
<dbReference type="FunCoup" id="F2TWK1">
    <property type="interactions" value="1129"/>
</dbReference>
<dbReference type="PROSITE" id="PS00847">
    <property type="entry name" value="MCM_1"/>
    <property type="match status" value="1"/>
</dbReference>
<keyword evidence="10 12" id="KW-0131">Cell cycle</keyword>
<evidence type="ECO:0000256" key="13">
    <source>
        <dbReference type="SAM" id="MobiDB-lite"/>
    </source>
</evidence>
<dbReference type="GO" id="GO:0016887">
    <property type="term" value="F:ATP hydrolysis activity"/>
    <property type="evidence" value="ECO:0007669"/>
    <property type="project" value="RHEA"/>
</dbReference>
<dbReference type="EMBL" id="GL832955">
    <property type="protein sequence ID" value="EGD72447.1"/>
    <property type="molecule type" value="Genomic_DNA"/>
</dbReference>
<evidence type="ECO:0000256" key="10">
    <source>
        <dbReference type="ARBA" id="ARBA00023306"/>
    </source>
</evidence>
<sequence>MDATALPGHSVPMVQDDEGQNVKRDFGAFLREYPTGEDDKPYVNEIDEMKERDETTMFVNYNHVVNFNEELANTILTHYYRYETFLRGAVRDFIISKYPQLERDDKDHPRQFYVAFHSLPIVDNIRALKTDKVGRLTCIYGTVVRTSAVHPELLFGTFRCEDCGHVIEHVAQDFRYTEPTKCRNSACNNARQFKLLIDQSQFVDFQKVRIQESADEIPSGSMPRSMDIILRHDAVEKAKAGDKVAFTGTLIVIPDVSQLSGSGGRTQMEMNGGRREGYSEQGITGLKALGVRDLTYKLAFLATTVQPQDLKFGVVNIRDEGATTESVIAEMTEQERQKILQMKEDPDLYRKMTESIAPTVFGHDEVKRGVLLMLFGGVHKTTTEGIGLRGDINVCIVGDPSTAKSHFLKYVTEFVPRSVYTSGKASSAAGLTAAVVKDTDSNEFFIEAGALMLADNGICCIDEFDKMDQKDQVAIHEAMEQQTISITKAGIQATLNARTSILAAANPINGRYDKSKPLRSNIAMTGPIMSRFDLFFVIVDECNEVTDYNIARHITSMHRLTDSAVDTVYTTEELQKYIKFARTLNPQVTPEAAKVMVREYQRLRQGDSSGLNKSSTRITVRQLESMIRLSEGLARLHCDDQVRPDYVREACRLLRKSIIHVETDDVQLGSEEQQDLQTRERAPDTEPSEPEAHTDSQAQPEDGAQPASVSYEKYRQVAFQLVHHLQSLEESEGDSFQGKTVAQLISWYLAENEEELADEAAVLREAELVRLIIRRLVATDGALLDVTSGTEEERFEVPEDDHVLMLHPNYVIE</sequence>
<keyword evidence="5 12" id="KW-0378">Hydrolase</keyword>
<keyword evidence="3 12" id="KW-0235">DNA replication</keyword>
<keyword evidence="7 11" id="KW-0067">ATP-binding</keyword>
<feature type="compositionally biased region" description="Basic and acidic residues" evidence="13">
    <location>
        <begin position="677"/>
        <end position="694"/>
    </location>
</feature>
<dbReference type="InterPro" id="IPR001208">
    <property type="entry name" value="MCM_dom"/>
</dbReference>
<dbReference type="Pfam" id="PF17855">
    <property type="entry name" value="MCM_lid"/>
    <property type="match status" value="1"/>
</dbReference>
<keyword evidence="6 12" id="KW-0347">Helicase</keyword>
<dbReference type="RefSeq" id="XP_004999016.1">
    <property type="nucleotide sequence ID" value="XM_004998959.1"/>
</dbReference>
<dbReference type="GO" id="GO:1990518">
    <property type="term" value="F:single-stranded 3'-5' DNA helicase activity"/>
    <property type="evidence" value="ECO:0007669"/>
    <property type="project" value="TreeGrafter"/>
</dbReference>
<protein>
    <recommendedName>
        <fullName evidence="12">DNA replication licensing factor MCM6</fullName>
        <ecNumber evidence="12">3.6.4.12</ecNumber>
    </recommendedName>
</protein>
<evidence type="ECO:0000256" key="2">
    <source>
        <dbReference type="ARBA" id="ARBA00008010"/>
    </source>
</evidence>
<evidence type="ECO:0000256" key="5">
    <source>
        <dbReference type="ARBA" id="ARBA00022801"/>
    </source>
</evidence>
<proteinExistence type="inferred from homology"/>
<dbReference type="OrthoDB" id="1744952at2759"/>
<dbReference type="InterPro" id="IPR027417">
    <property type="entry name" value="P-loop_NTPase"/>
</dbReference>
<evidence type="ECO:0000256" key="11">
    <source>
        <dbReference type="RuleBase" id="RU004070"/>
    </source>
</evidence>
<dbReference type="InterPro" id="IPR027925">
    <property type="entry name" value="MCM_N"/>
</dbReference>
<evidence type="ECO:0000259" key="14">
    <source>
        <dbReference type="PROSITE" id="PS50051"/>
    </source>
</evidence>
<dbReference type="InterPro" id="IPR041024">
    <property type="entry name" value="Mcm6_C"/>
</dbReference>
<dbReference type="STRING" id="946362.F2TWK1"/>
<dbReference type="GO" id="GO:0006270">
    <property type="term" value="P:DNA replication initiation"/>
    <property type="evidence" value="ECO:0007669"/>
    <property type="project" value="UniProtKB-UniRule"/>
</dbReference>
<evidence type="ECO:0000256" key="8">
    <source>
        <dbReference type="ARBA" id="ARBA00023125"/>
    </source>
</evidence>
<dbReference type="eggNOG" id="KOG0480">
    <property type="taxonomic scope" value="Eukaryota"/>
</dbReference>
<dbReference type="GO" id="GO:0005524">
    <property type="term" value="F:ATP binding"/>
    <property type="evidence" value="ECO:0007669"/>
    <property type="project" value="UniProtKB-UniRule"/>
</dbReference>
<keyword evidence="16" id="KW-1185">Reference proteome</keyword>
<evidence type="ECO:0000313" key="16">
    <source>
        <dbReference type="Proteomes" id="UP000007799"/>
    </source>
</evidence>
<keyword evidence="8 11" id="KW-0238">DNA-binding</keyword>
<dbReference type="Pfam" id="PF00493">
    <property type="entry name" value="MCM"/>
    <property type="match status" value="1"/>
</dbReference>
<evidence type="ECO:0000256" key="4">
    <source>
        <dbReference type="ARBA" id="ARBA00022741"/>
    </source>
</evidence>
<dbReference type="PRINTS" id="PR01662">
    <property type="entry name" value="MCMPROTEIN6"/>
</dbReference>
<evidence type="ECO:0000256" key="7">
    <source>
        <dbReference type="ARBA" id="ARBA00022840"/>
    </source>
</evidence>
<reference evidence="15" key="1">
    <citation type="submission" date="2009-08" db="EMBL/GenBank/DDBJ databases">
        <title>Annotation of Salpingoeca rosetta.</title>
        <authorList>
            <consortium name="The Broad Institute Genome Sequencing Platform"/>
            <person name="Russ C."/>
            <person name="Cuomo C."/>
            <person name="Burger G."/>
            <person name="Gray M.W."/>
            <person name="Holland P.W.H."/>
            <person name="King N."/>
            <person name="Lang F.B.F."/>
            <person name="Roger A.J."/>
            <person name="Ruiz-Trillo I."/>
            <person name="Young S.K."/>
            <person name="Zeng Q."/>
            <person name="Gargeya S."/>
            <person name="Alvarado L."/>
            <person name="Berlin A."/>
            <person name="Chapman S.B."/>
            <person name="Chen Z."/>
            <person name="Freedman E."/>
            <person name="Gellesch M."/>
            <person name="Goldberg J."/>
            <person name="Griggs A."/>
            <person name="Gujja S."/>
            <person name="Heilman E."/>
            <person name="Heiman D."/>
            <person name="Howarth C."/>
            <person name="Mehta T."/>
            <person name="Neiman D."/>
            <person name="Pearson M."/>
            <person name="Roberts A."/>
            <person name="Saif S."/>
            <person name="Shea T."/>
            <person name="Shenoy N."/>
            <person name="Sisk P."/>
            <person name="Stolte C."/>
            <person name="Sykes S."/>
            <person name="White J."/>
            <person name="Yandava C."/>
            <person name="Haas B."/>
            <person name="Nusbaum C."/>
            <person name="Birren B."/>
        </authorList>
    </citation>
    <scope>NUCLEOTIDE SEQUENCE [LARGE SCALE GENOMIC DNA]</scope>
    <source>
        <strain evidence="15">ATCC 50818</strain>
    </source>
</reference>
<accession>F2TWK1</accession>
<comment type="catalytic activity">
    <reaction evidence="12">
        <text>ATP + H2O = ADP + phosphate + H(+)</text>
        <dbReference type="Rhea" id="RHEA:13065"/>
        <dbReference type="ChEBI" id="CHEBI:15377"/>
        <dbReference type="ChEBI" id="CHEBI:15378"/>
        <dbReference type="ChEBI" id="CHEBI:30616"/>
        <dbReference type="ChEBI" id="CHEBI:43474"/>
        <dbReference type="ChEBI" id="CHEBI:456216"/>
        <dbReference type="EC" id="3.6.4.12"/>
    </reaction>
</comment>
<evidence type="ECO:0000256" key="12">
    <source>
        <dbReference type="RuleBase" id="RU368064"/>
    </source>
</evidence>
<dbReference type="AlphaFoldDB" id="F2TWK1"/>
<dbReference type="Gene3D" id="2.40.50.140">
    <property type="entry name" value="Nucleic acid-binding proteins"/>
    <property type="match status" value="1"/>
</dbReference>
<feature type="domain" description="MCM C-terminal AAA(+) ATPase" evidence="14">
    <location>
        <begin position="348"/>
        <end position="554"/>
    </location>
</feature>
<dbReference type="CDD" id="cd17757">
    <property type="entry name" value="MCM6"/>
    <property type="match status" value="1"/>
</dbReference>
<dbReference type="Pfam" id="PF18263">
    <property type="entry name" value="WHD_MCM6"/>
    <property type="match status" value="1"/>
</dbReference>
<dbReference type="Pfam" id="PF17207">
    <property type="entry name" value="MCM_OB"/>
    <property type="match status" value="1"/>
</dbReference>
<dbReference type="InterPro" id="IPR012340">
    <property type="entry name" value="NA-bd_OB-fold"/>
</dbReference>
<dbReference type="InterPro" id="IPR033762">
    <property type="entry name" value="MCM_OB"/>
</dbReference>
<dbReference type="OMA" id="RHQQTDK"/>
<dbReference type="GeneID" id="16067491"/>
<dbReference type="InterPro" id="IPR031327">
    <property type="entry name" value="MCM"/>
</dbReference>
<evidence type="ECO:0000256" key="6">
    <source>
        <dbReference type="ARBA" id="ARBA00022806"/>
    </source>
</evidence>
<evidence type="ECO:0000256" key="1">
    <source>
        <dbReference type="ARBA" id="ARBA00004123"/>
    </source>
</evidence>
<dbReference type="InterPro" id="IPR041562">
    <property type="entry name" value="MCM_lid"/>
</dbReference>
<dbReference type="InterPro" id="IPR008049">
    <property type="entry name" value="MCM6"/>
</dbReference>
<dbReference type="SUPFAM" id="SSF50249">
    <property type="entry name" value="Nucleic acid-binding proteins"/>
    <property type="match status" value="1"/>
</dbReference>
<dbReference type="KEGG" id="sre:PTSG_11588"/>
<comment type="function">
    <text evidence="12">Acts as component of the MCM2-7 complex (MCM complex) which is the replicative helicase essential for 'once per cell cycle' DNA replication initiation and elongation in eukaryotic cells. The active ATPase sites in the MCM2-7 ring are formed through the interaction surfaces of two neighboring subunits such that a critical structure of a conserved arginine finger motif is provided in trans relative to the ATP-binding site of the Walker A box of the adjacent subunit. The six ATPase active sites, however, are likely to contribute differentially to the complex helicase activity.</text>
</comment>
<dbReference type="SUPFAM" id="SSF52540">
    <property type="entry name" value="P-loop containing nucleoside triphosphate hydrolases"/>
    <property type="match status" value="1"/>
</dbReference>
<evidence type="ECO:0000256" key="3">
    <source>
        <dbReference type="ARBA" id="ARBA00022705"/>
    </source>
</evidence>
<evidence type="ECO:0000256" key="9">
    <source>
        <dbReference type="ARBA" id="ARBA00023242"/>
    </source>
</evidence>
<dbReference type="PANTHER" id="PTHR11630">
    <property type="entry name" value="DNA REPLICATION LICENSING FACTOR MCM FAMILY MEMBER"/>
    <property type="match status" value="1"/>
</dbReference>
<dbReference type="InParanoid" id="F2TWK1"/>
<dbReference type="FunFam" id="2.20.28.10:FF:000003">
    <property type="entry name" value="DNA helicase"/>
    <property type="match status" value="1"/>
</dbReference>
<dbReference type="SMART" id="SM00350">
    <property type="entry name" value="MCM"/>
    <property type="match status" value="1"/>
</dbReference>
<keyword evidence="4 11" id="KW-0547">Nucleotide-binding</keyword>
<dbReference type="FunFam" id="3.40.50.300:FF:000115">
    <property type="entry name" value="DNA helicase"/>
    <property type="match status" value="1"/>
</dbReference>
<gene>
    <name evidence="15" type="ORF">PTSG_11588</name>
</gene>
<organism evidence="16">
    <name type="scientific">Salpingoeca rosetta (strain ATCC 50818 / BSB-021)</name>
    <dbReference type="NCBI Taxonomy" id="946362"/>
    <lineage>
        <taxon>Eukaryota</taxon>
        <taxon>Choanoflagellata</taxon>
        <taxon>Craspedida</taxon>
        <taxon>Salpingoecidae</taxon>
        <taxon>Salpingoeca</taxon>
    </lineage>
</organism>
<feature type="region of interest" description="Disordered" evidence="13">
    <location>
        <begin position="665"/>
        <end position="709"/>
    </location>
</feature>
<dbReference type="InterPro" id="IPR018525">
    <property type="entry name" value="MCM_CS"/>
</dbReference>
<name>F2TWK1_SALR5</name>
<comment type="similarity">
    <text evidence="2 11">Belongs to the MCM family.</text>
</comment>
<dbReference type="Gene3D" id="3.40.50.300">
    <property type="entry name" value="P-loop containing nucleotide triphosphate hydrolases"/>
    <property type="match status" value="1"/>
</dbReference>
<dbReference type="GO" id="GO:0000727">
    <property type="term" value="P:double-strand break repair via break-induced replication"/>
    <property type="evidence" value="ECO:0007669"/>
    <property type="project" value="TreeGrafter"/>
</dbReference>
<dbReference type="PROSITE" id="PS50051">
    <property type="entry name" value="MCM_2"/>
    <property type="match status" value="1"/>
</dbReference>
<evidence type="ECO:0000313" key="15">
    <source>
        <dbReference type="EMBL" id="EGD72447.1"/>
    </source>
</evidence>
<dbReference type="PANTHER" id="PTHR11630:SF43">
    <property type="entry name" value="DNA REPLICATION LICENSING FACTOR MCM6"/>
    <property type="match status" value="1"/>
</dbReference>
<dbReference type="Proteomes" id="UP000007799">
    <property type="component" value="Unassembled WGS sequence"/>
</dbReference>
<dbReference type="GO" id="GO:0042555">
    <property type="term" value="C:MCM complex"/>
    <property type="evidence" value="ECO:0007669"/>
    <property type="project" value="UniProtKB-UniRule"/>
</dbReference>
<keyword evidence="9" id="KW-0539">Nucleus</keyword>
<dbReference type="GO" id="GO:1902969">
    <property type="term" value="P:mitotic DNA replication"/>
    <property type="evidence" value="ECO:0007669"/>
    <property type="project" value="TreeGrafter"/>
</dbReference>
<dbReference type="Gene3D" id="3.30.1640.10">
    <property type="entry name" value="mini-chromosome maintenance (MCM) complex, chain A, domain 1"/>
    <property type="match status" value="1"/>
</dbReference>
<dbReference type="PRINTS" id="PR01657">
    <property type="entry name" value="MCMFAMILY"/>
</dbReference>
<dbReference type="GO" id="GO:0003697">
    <property type="term" value="F:single-stranded DNA binding"/>
    <property type="evidence" value="ECO:0007669"/>
    <property type="project" value="TreeGrafter"/>
</dbReference>
<dbReference type="GO" id="GO:0005634">
    <property type="term" value="C:nucleus"/>
    <property type="evidence" value="ECO:0007669"/>
    <property type="project" value="UniProtKB-SubCell"/>
</dbReference>
<dbReference type="Gene3D" id="2.20.28.10">
    <property type="match status" value="1"/>
</dbReference>
<comment type="subunit">
    <text evidence="12">Component of the MCM2-7 complex.</text>
</comment>